<dbReference type="Proteomes" id="UP001597393">
    <property type="component" value="Unassembled WGS sequence"/>
</dbReference>
<evidence type="ECO:0000313" key="3">
    <source>
        <dbReference type="Proteomes" id="UP001597393"/>
    </source>
</evidence>
<evidence type="ECO:0000313" key="2">
    <source>
        <dbReference type="EMBL" id="MFD2599493.1"/>
    </source>
</evidence>
<dbReference type="RefSeq" id="WP_380869620.1">
    <property type="nucleotide sequence ID" value="NZ_JBHUMA010000006.1"/>
</dbReference>
<accession>A0ABW5NLH6</accession>
<sequence length="379" mass="42089">MKVYTGDGKLYMEGLYIFETKKLRIANMTRTRSLKQISSTKKGSIGDLRRANSGNDPDDPDWQIDIDEIPIYPPTSPAPPDPSPNPPGNGGGGGDGGGGGGGGGHYQPNPYAPVEPDYGLEHEEEYPEITDLLGEYPCAQEIKNVLDRTGRFVALMNPFRSTASGDPSLFWTHKNLGWNNNGRYFFGTAAASDVNVFFDRNVTITLNTQRLIQSSDLMIAATIFHEAIHAYATYYVKTHALNNSPADPDDGYVHREVMEKSWIFMALNVRDFSVGSGVNRNYTDHKIMMESTFSDIISGLKSWGENRYTMREYELAALIGLNHPGGQFDDGSESPTSEQQEDIKKLFESLLDSFNVTEDELNNFITTHNNGSRKTPCTR</sequence>
<feature type="compositionally biased region" description="Acidic residues" evidence="1">
    <location>
        <begin position="56"/>
        <end position="68"/>
    </location>
</feature>
<evidence type="ECO:0000256" key="1">
    <source>
        <dbReference type="SAM" id="MobiDB-lite"/>
    </source>
</evidence>
<evidence type="ECO:0008006" key="4">
    <source>
        <dbReference type="Google" id="ProtNLM"/>
    </source>
</evidence>
<dbReference type="EMBL" id="JBHUMA010000006">
    <property type="protein sequence ID" value="MFD2599493.1"/>
    <property type="molecule type" value="Genomic_DNA"/>
</dbReference>
<gene>
    <name evidence="2" type="ORF">ACFSQ3_11065</name>
</gene>
<name>A0ABW5NLH6_9SPHI</name>
<comment type="caution">
    <text evidence="2">The sequence shown here is derived from an EMBL/GenBank/DDBJ whole genome shotgun (WGS) entry which is preliminary data.</text>
</comment>
<proteinExistence type="predicted"/>
<feature type="compositionally biased region" description="Gly residues" evidence="1">
    <location>
        <begin position="88"/>
        <end position="105"/>
    </location>
</feature>
<feature type="compositionally biased region" description="Polar residues" evidence="1">
    <location>
        <begin position="32"/>
        <end position="42"/>
    </location>
</feature>
<feature type="compositionally biased region" description="Pro residues" evidence="1">
    <location>
        <begin position="71"/>
        <end position="87"/>
    </location>
</feature>
<keyword evidence="3" id="KW-1185">Reference proteome</keyword>
<reference evidence="3" key="1">
    <citation type="journal article" date="2019" name="Int. J. Syst. Evol. Microbiol.">
        <title>The Global Catalogue of Microorganisms (GCM) 10K type strain sequencing project: providing services to taxonomists for standard genome sequencing and annotation.</title>
        <authorList>
            <consortium name="The Broad Institute Genomics Platform"/>
            <consortium name="The Broad Institute Genome Sequencing Center for Infectious Disease"/>
            <person name="Wu L."/>
            <person name="Ma J."/>
        </authorList>
    </citation>
    <scope>NUCLEOTIDE SEQUENCE [LARGE SCALE GENOMIC DNA]</scope>
    <source>
        <strain evidence="3">KCTC 42248</strain>
    </source>
</reference>
<feature type="region of interest" description="Disordered" evidence="1">
    <location>
        <begin position="32"/>
        <end position="117"/>
    </location>
</feature>
<protein>
    <recommendedName>
        <fullName evidence="4">SprT-like domain-containing protein</fullName>
    </recommendedName>
</protein>
<organism evidence="2 3">
    <name type="scientific">Sphingobacterium corticis</name>
    <dbReference type="NCBI Taxonomy" id="1812823"/>
    <lineage>
        <taxon>Bacteria</taxon>
        <taxon>Pseudomonadati</taxon>
        <taxon>Bacteroidota</taxon>
        <taxon>Sphingobacteriia</taxon>
        <taxon>Sphingobacteriales</taxon>
        <taxon>Sphingobacteriaceae</taxon>
        <taxon>Sphingobacterium</taxon>
    </lineage>
</organism>